<evidence type="ECO:0000313" key="2">
    <source>
        <dbReference type="EMBL" id="RSH91396.1"/>
    </source>
</evidence>
<dbReference type="Proteomes" id="UP000279259">
    <property type="component" value="Unassembled WGS sequence"/>
</dbReference>
<proteinExistence type="predicted"/>
<feature type="compositionally biased region" description="Polar residues" evidence="1">
    <location>
        <begin position="1"/>
        <end position="40"/>
    </location>
</feature>
<evidence type="ECO:0000313" key="3">
    <source>
        <dbReference type="Proteomes" id="UP000279259"/>
    </source>
</evidence>
<protein>
    <submittedName>
        <fullName evidence="2">Uncharacterized protein</fullName>
    </submittedName>
</protein>
<feature type="region of interest" description="Disordered" evidence="1">
    <location>
        <begin position="1"/>
        <end position="72"/>
    </location>
</feature>
<comment type="caution">
    <text evidence="2">The sequence shown here is derived from an EMBL/GenBank/DDBJ whole genome shotgun (WGS) entry which is preliminary data.</text>
</comment>
<dbReference type="AlphaFoldDB" id="A0A427YK06"/>
<feature type="compositionally biased region" description="Basic and acidic residues" evidence="1">
    <location>
        <begin position="41"/>
        <end position="61"/>
    </location>
</feature>
<dbReference type="OrthoDB" id="10438069at2759"/>
<reference evidence="2 3" key="1">
    <citation type="submission" date="2018-11" db="EMBL/GenBank/DDBJ databases">
        <title>Genome sequence of Saitozyma podzolica DSM 27192.</title>
        <authorList>
            <person name="Aliyu H."/>
            <person name="Gorte O."/>
            <person name="Ochsenreither K."/>
        </authorList>
    </citation>
    <scope>NUCLEOTIDE SEQUENCE [LARGE SCALE GENOMIC DNA]</scope>
    <source>
        <strain evidence="2 3">DSM 27192</strain>
    </source>
</reference>
<accession>A0A427YK06</accession>
<keyword evidence="3" id="KW-1185">Reference proteome</keyword>
<dbReference type="EMBL" id="RSCD01000008">
    <property type="protein sequence ID" value="RSH91396.1"/>
    <property type="molecule type" value="Genomic_DNA"/>
</dbReference>
<gene>
    <name evidence="2" type="ORF">EHS25_009695</name>
</gene>
<organism evidence="2 3">
    <name type="scientific">Saitozyma podzolica</name>
    <dbReference type="NCBI Taxonomy" id="1890683"/>
    <lineage>
        <taxon>Eukaryota</taxon>
        <taxon>Fungi</taxon>
        <taxon>Dikarya</taxon>
        <taxon>Basidiomycota</taxon>
        <taxon>Agaricomycotina</taxon>
        <taxon>Tremellomycetes</taxon>
        <taxon>Tremellales</taxon>
        <taxon>Trimorphomycetaceae</taxon>
        <taxon>Saitozyma</taxon>
    </lineage>
</organism>
<sequence length="174" mass="19278">MSVLSSALVQALQQSHNEPTSPWSESWGRSVNSSMTLDVSQSREDLHDSESDDNIDIHGDVDIDNSSECSDKENVRPVLEEILIPRRNQNTDVDVERHIDAWLDTVGKVMPLLARAAKRASLSTTSRNLSSEQRSQALLHLAAAIQDNIAGFADVWRGSSCTVPVTDEHDRMQD</sequence>
<name>A0A427YK06_9TREE</name>
<evidence type="ECO:0000256" key="1">
    <source>
        <dbReference type="SAM" id="MobiDB-lite"/>
    </source>
</evidence>